<name>A0AAD5GN46_AMBAR</name>
<protein>
    <submittedName>
        <fullName evidence="1">Uncharacterized protein</fullName>
    </submittedName>
</protein>
<proteinExistence type="predicted"/>
<feature type="non-terminal residue" evidence="1">
    <location>
        <position position="78"/>
    </location>
</feature>
<dbReference type="AlphaFoldDB" id="A0AAD5GN46"/>
<reference evidence="1" key="1">
    <citation type="submission" date="2022-06" db="EMBL/GenBank/DDBJ databases">
        <title>Uncovering the hologenomic basis of an extraordinary plant invasion.</title>
        <authorList>
            <person name="Bieker V.C."/>
            <person name="Martin M.D."/>
            <person name="Gilbert T."/>
            <person name="Hodgins K."/>
            <person name="Battlay P."/>
            <person name="Petersen B."/>
            <person name="Wilson J."/>
        </authorList>
    </citation>
    <scope>NUCLEOTIDE SEQUENCE</scope>
    <source>
        <strain evidence="1">AA19_3_7</strain>
        <tissue evidence="1">Leaf</tissue>
    </source>
</reference>
<keyword evidence="2" id="KW-1185">Reference proteome</keyword>
<dbReference type="Proteomes" id="UP001206925">
    <property type="component" value="Unassembled WGS sequence"/>
</dbReference>
<sequence>GFASIVVRLFKKASLDDTANKDDEEEAIGGSNNLALQKRLAKGCNGANMTRGQRISRAYDVIQQSVNISGTLKKMKRR</sequence>
<dbReference type="EMBL" id="JAMZMK010006451">
    <property type="protein sequence ID" value="KAI7748885.1"/>
    <property type="molecule type" value="Genomic_DNA"/>
</dbReference>
<comment type="caution">
    <text evidence="1">The sequence shown here is derived from an EMBL/GenBank/DDBJ whole genome shotgun (WGS) entry which is preliminary data.</text>
</comment>
<organism evidence="1 2">
    <name type="scientific">Ambrosia artemisiifolia</name>
    <name type="common">Common ragweed</name>
    <dbReference type="NCBI Taxonomy" id="4212"/>
    <lineage>
        <taxon>Eukaryota</taxon>
        <taxon>Viridiplantae</taxon>
        <taxon>Streptophyta</taxon>
        <taxon>Embryophyta</taxon>
        <taxon>Tracheophyta</taxon>
        <taxon>Spermatophyta</taxon>
        <taxon>Magnoliopsida</taxon>
        <taxon>eudicotyledons</taxon>
        <taxon>Gunneridae</taxon>
        <taxon>Pentapetalae</taxon>
        <taxon>asterids</taxon>
        <taxon>campanulids</taxon>
        <taxon>Asterales</taxon>
        <taxon>Asteraceae</taxon>
        <taxon>Asteroideae</taxon>
        <taxon>Heliantheae alliance</taxon>
        <taxon>Heliantheae</taxon>
        <taxon>Ambrosia</taxon>
    </lineage>
</organism>
<evidence type="ECO:0000313" key="1">
    <source>
        <dbReference type="EMBL" id="KAI7748885.1"/>
    </source>
</evidence>
<gene>
    <name evidence="1" type="ORF">M8C21_032806</name>
</gene>
<accession>A0AAD5GN46</accession>
<evidence type="ECO:0000313" key="2">
    <source>
        <dbReference type="Proteomes" id="UP001206925"/>
    </source>
</evidence>